<keyword evidence="2" id="KW-0560">Oxidoreductase</keyword>
<dbReference type="PROSITE" id="PS00061">
    <property type="entry name" value="ADH_SHORT"/>
    <property type="match status" value="1"/>
</dbReference>
<organism evidence="5 6">
    <name type="scientific">Nonomuraea endophytica</name>
    <dbReference type="NCBI Taxonomy" id="714136"/>
    <lineage>
        <taxon>Bacteria</taxon>
        <taxon>Bacillati</taxon>
        <taxon>Actinomycetota</taxon>
        <taxon>Actinomycetes</taxon>
        <taxon>Streptosporangiales</taxon>
        <taxon>Streptosporangiaceae</taxon>
        <taxon>Nonomuraea</taxon>
    </lineage>
</organism>
<dbReference type="CDD" id="cd05374">
    <property type="entry name" value="17beta-HSD-like_SDR_c"/>
    <property type="match status" value="1"/>
</dbReference>
<dbReference type="EMBL" id="JACHIN010000025">
    <property type="protein sequence ID" value="MBB5084659.1"/>
    <property type="molecule type" value="Genomic_DNA"/>
</dbReference>
<dbReference type="SMART" id="SM00822">
    <property type="entry name" value="PKS_KR"/>
    <property type="match status" value="1"/>
</dbReference>
<protein>
    <submittedName>
        <fullName evidence="5">NAD(P)-dependent dehydrogenase (Short-subunit alcohol dehydrogenase family)</fullName>
    </submittedName>
</protein>
<comment type="caution">
    <text evidence="5">The sequence shown here is derived from an EMBL/GenBank/DDBJ whole genome shotgun (WGS) entry which is preliminary data.</text>
</comment>
<sequence length="267" mass="28862">MISVVLVAGASSGVGLETARALARRGHQVYGTSRSADRVDIPGVRPLALEIGDEGSVRACVDHVLARHGRLDALVYSVGFYVAGAVEETSDELALAQLRAYLLGAHHLVRAVLPAMRGQGGGRLVLMSSTAAVAAIPFHAIYSASKAALNHYAEALRYEVAPFGVRVACVEATSVRTGAAAAMRESDPIPGYEPVRTRVIERFRRLQLDGPSPLPVADGIVRAVEARRMRPLYRIGTQARTLPWLRALLPYPVFRRFYARFFHVSPG</sequence>
<name>A0A7W8AEF1_9ACTN</name>
<proteinExistence type="inferred from homology"/>
<reference evidence="5 6" key="1">
    <citation type="submission" date="2020-08" db="EMBL/GenBank/DDBJ databases">
        <title>Genomic Encyclopedia of Type Strains, Phase IV (KMG-IV): sequencing the most valuable type-strain genomes for metagenomic binning, comparative biology and taxonomic classification.</title>
        <authorList>
            <person name="Goeker M."/>
        </authorList>
    </citation>
    <scope>NUCLEOTIDE SEQUENCE [LARGE SCALE GENOMIC DNA]</scope>
    <source>
        <strain evidence="5 6">DSM 45385</strain>
    </source>
</reference>
<keyword evidence="6" id="KW-1185">Reference proteome</keyword>
<dbReference type="InterPro" id="IPR051911">
    <property type="entry name" value="SDR_oxidoreductase"/>
</dbReference>
<evidence type="ECO:0000313" key="5">
    <source>
        <dbReference type="EMBL" id="MBB5084659.1"/>
    </source>
</evidence>
<feature type="domain" description="Ketoreductase" evidence="4">
    <location>
        <begin position="3"/>
        <end position="173"/>
    </location>
</feature>
<evidence type="ECO:0000256" key="1">
    <source>
        <dbReference type="ARBA" id="ARBA00006484"/>
    </source>
</evidence>
<dbReference type="SUPFAM" id="SSF51735">
    <property type="entry name" value="NAD(P)-binding Rossmann-fold domains"/>
    <property type="match status" value="1"/>
</dbReference>
<dbReference type="PANTHER" id="PTHR43976">
    <property type="entry name" value="SHORT CHAIN DEHYDROGENASE"/>
    <property type="match status" value="1"/>
</dbReference>
<dbReference type="PRINTS" id="PR00080">
    <property type="entry name" value="SDRFAMILY"/>
</dbReference>
<dbReference type="PRINTS" id="PR00081">
    <property type="entry name" value="GDHRDH"/>
</dbReference>
<dbReference type="InterPro" id="IPR036291">
    <property type="entry name" value="NAD(P)-bd_dom_sf"/>
</dbReference>
<evidence type="ECO:0000259" key="4">
    <source>
        <dbReference type="SMART" id="SM00822"/>
    </source>
</evidence>
<dbReference type="InterPro" id="IPR020904">
    <property type="entry name" value="Sc_DH/Rdtase_CS"/>
</dbReference>
<dbReference type="RefSeq" id="WP_184975018.1">
    <property type="nucleotide sequence ID" value="NZ_JACHIN010000025.1"/>
</dbReference>
<dbReference type="Proteomes" id="UP000568380">
    <property type="component" value="Unassembled WGS sequence"/>
</dbReference>
<dbReference type="PANTHER" id="PTHR43976:SF16">
    <property type="entry name" value="SHORT-CHAIN DEHYDROGENASE_REDUCTASE FAMILY PROTEIN"/>
    <property type="match status" value="1"/>
</dbReference>
<evidence type="ECO:0000313" key="6">
    <source>
        <dbReference type="Proteomes" id="UP000568380"/>
    </source>
</evidence>
<accession>A0A7W8AEF1</accession>
<dbReference type="Gene3D" id="3.40.50.720">
    <property type="entry name" value="NAD(P)-binding Rossmann-like Domain"/>
    <property type="match status" value="1"/>
</dbReference>
<evidence type="ECO:0000256" key="3">
    <source>
        <dbReference type="RuleBase" id="RU000363"/>
    </source>
</evidence>
<dbReference type="AlphaFoldDB" id="A0A7W8AEF1"/>
<dbReference type="GO" id="GO:0016491">
    <property type="term" value="F:oxidoreductase activity"/>
    <property type="evidence" value="ECO:0007669"/>
    <property type="project" value="UniProtKB-KW"/>
</dbReference>
<gene>
    <name evidence="5" type="ORF">HNR40_010170</name>
</gene>
<evidence type="ECO:0000256" key="2">
    <source>
        <dbReference type="ARBA" id="ARBA00023002"/>
    </source>
</evidence>
<dbReference type="InterPro" id="IPR057326">
    <property type="entry name" value="KR_dom"/>
</dbReference>
<comment type="similarity">
    <text evidence="1 3">Belongs to the short-chain dehydrogenases/reductases (SDR) family.</text>
</comment>
<dbReference type="Pfam" id="PF00106">
    <property type="entry name" value="adh_short"/>
    <property type="match status" value="1"/>
</dbReference>
<dbReference type="InterPro" id="IPR002347">
    <property type="entry name" value="SDR_fam"/>
</dbReference>